<dbReference type="EMBL" id="JABFOF010000001">
    <property type="protein sequence ID" value="KAG2407426.1"/>
    <property type="molecule type" value="Genomic_DNA"/>
</dbReference>
<dbReference type="GO" id="GO:0042545">
    <property type="term" value="P:cell wall modification"/>
    <property type="evidence" value="ECO:0007669"/>
    <property type="project" value="InterPro"/>
</dbReference>
<evidence type="ECO:0000256" key="1">
    <source>
        <dbReference type="ARBA" id="ARBA00004191"/>
    </source>
</evidence>
<dbReference type="PANTHER" id="PTHR31321">
    <property type="entry name" value="ACYL-COA THIOESTER HYDROLASE YBHC-RELATED"/>
    <property type="match status" value="1"/>
</dbReference>
<dbReference type="GO" id="GO:0030599">
    <property type="term" value="F:pectinesterase activity"/>
    <property type="evidence" value="ECO:0007669"/>
    <property type="project" value="UniProtKB-EC"/>
</dbReference>
<evidence type="ECO:0000256" key="6">
    <source>
        <dbReference type="ARBA" id="ARBA00022801"/>
    </source>
</evidence>
<sequence length="258" mass="28599">MGHVESGGSFFAAVTLALHLVTATILFLPPSSLNSAVRIVRVRRDGTGDFRTVTEAVNSIPSGNKRRVVVWIGIGEYREKITVDRSKPFVTFYGERNDSDTHTMPIITYHATALRYGTVDSATRSTIESVAKGLSVITAQGRESVAEDTGFSFLHCNITGSGNRNTYLGRAWKKSPRVVFAYTYMGSLISARGWFTNQLPQRKSNQTIYYGEYRCMGAGAFSSGRVKFRKILSYEEAKPFMSMAYIHGGKWVVPPPKL</sequence>
<organism evidence="9 10">
    <name type="scientific">Phaseolus angularis</name>
    <name type="common">Azuki bean</name>
    <name type="synonym">Vigna angularis</name>
    <dbReference type="NCBI Taxonomy" id="3914"/>
    <lineage>
        <taxon>Eukaryota</taxon>
        <taxon>Viridiplantae</taxon>
        <taxon>Streptophyta</taxon>
        <taxon>Embryophyta</taxon>
        <taxon>Tracheophyta</taxon>
        <taxon>Spermatophyta</taxon>
        <taxon>Magnoliopsida</taxon>
        <taxon>eudicotyledons</taxon>
        <taxon>Gunneridae</taxon>
        <taxon>Pentapetalae</taxon>
        <taxon>rosids</taxon>
        <taxon>fabids</taxon>
        <taxon>Fabales</taxon>
        <taxon>Fabaceae</taxon>
        <taxon>Papilionoideae</taxon>
        <taxon>50 kb inversion clade</taxon>
        <taxon>NPAAA clade</taxon>
        <taxon>indigoferoid/millettioid clade</taxon>
        <taxon>Phaseoleae</taxon>
        <taxon>Vigna</taxon>
    </lineage>
</organism>
<dbReference type="AlphaFoldDB" id="A0A8T0L693"/>
<feature type="domain" description="Pectinesterase catalytic" evidence="8">
    <location>
        <begin position="134"/>
        <end position="248"/>
    </location>
</feature>
<evidence type="ECO:0000256" key="5">
    <source>
        <dbReference type="ARBA" id="ARBA00022512"/>
    </source>
</evidence>
<comment type="subcellular location">
    <subcellularLocation>
        <location evidence="1">Secreted</location>
        <location evidence="1">Cell wall</location>
    </subcellularLocation>
</comment>
<dbReference type="PANTHER" id="PTHR31321:SF126">
    <property type="entry name" value="PECTINESTERASE"/>
    <property type="match status" value="1"/>
</dbReference>
<evidence type="ECO:0000256" key="2">
    <source>
        <dbReference type="ARBA" id="ARBA00005184"/>
    </source>
</evidence>
<evidence type="ECO:0000259" key="8">
    <source>
        <dbReference type="Pfam" id="PF01095"/>
    </source>
</evidence>
<comment type="caution">
    <text evidence="9">The sequence shown here is derived from an EMBL/GenBank/DDBJ whole genome shotgun (WGS) entry which is preliminary data.</text>
</comment>
<comment type="pathway">
    <text evidence="2">Glycan metabolism; pectin degradation; 2-dehydro-3-deoxy-D-gluconate from pectin: step 1/5.</text>
</comment>
<feature type="domain" description="Pectinesterase catalytic" evidence="8">
    <location>
        <begin position="41"/>
        <end position="101"/>
    </location>
</feature>
<keyword evidence="5" id="KW-0964">Secreted</keyword>
<evidence type="ECO:0000313" key="10">
    <source>
        <dbReference type="Proteomes" id="UP000743370"/>
    </source>
</evidence>
<protein>
    <recommendedName>
        <fullName evidence="4">pectinesterase</fullName>
        <ecNumber evidence="4">3.1.1.11</ecNumber>
    </recommendedName>
</protein>
<gene>
    <name evidence="9" type="ORF">HKW66_Vig0022480</name>
</gene>
<dbReference type="EC" id="3.1.1.11" evidence="4"/>
<evidence type="ECO:0000256" key="4">
    <source>
        <dbReference type="ARBA" id="ARBA00013229"/>
    </source>
</evidence>
<evidence type="ECO:0000256" key="3">
    <source>
        <dbReference type="ARBA" id="ARBA00008891"/>
    </source>
</evidence>
<keyword evidence="6" id="KW-0378">Hydrolase</keyword>
<proteinExistence type="inferred from homology"/>
<keyword evidence="7" id="KW-0063">Aspartyl esterase</keyword>
<dbReference type="SUPFAM" id="SSF51126">
    <property type="entry name" value="Pectin lyase-like"/>
    <property type="match status" value="1"/>
</dbReference>
<accession>A0A8T0L693</accession>
<dbReference type="Pfam" id="PF01095">
    <property type="entry name" value="Pectinesterase"/>
    <property type="match status" value="2"/>
</dbReference>
<dbReference type="InterPro" id="IPR012334">
    <property type="entry name" value="Pectin_lyas_fold"/>
</dbReference>
<dbReference type="InterPro" id="IPR011050">
    <property type="entry name" value="Pectin_lyase_fold/virulence"/>
</dbReference>
<comment type="similarity">
    <text evidence="3">Belongs to the pectinesterase family.</text>
</comment>
<evidence type="ECO:0000313" key="9">
    <source>
        <dbReference type="EMBL" id="KAG2407426.1"/>
    </source>
</evidence>
<name>A0A8T0L693_PHAAN</name>
<evidence type="ECO:0000256" key="7">
    <source>
        <dbReference type="ARBA" id="ARBA00023085"/>
    </source>
</evidence>
<keyword evidence="5" id="KW-0134">Cell wall</keyword>
<dbReference type="InterPro" id="IPR000070">
    <property type="entry name" value="Pectinesterase_cat"/>
</dbReference>
<dbReference type="Gene3D" id="2.160.20.10">
    <property type="entry name" value="Single-stranded right-handed beta-helix, Pectin lyase-like"/>
    <property type="match status" value="2"/>
</dbReference>
<dbReference type="Proteomes" id="UP000743370">
    <property type="component" value="Unassembled WGS sequence"/>
</dbReference>
<reference evidence="9 10" key="1">
    <citation type="submission" date="2020-05" db="EMBL/GenBank/DDBJ databases">
        <title>Vigna angularis (adzuki bean) Var. LongXiaoDou No. 4 denovo assembly.</title>
        <authorList>
            <person name="Xiang H."/>
        </authorList>
    </citation>
    <scope>NUCLEOTIDE SEQUENCE [LARGE SCALE GENOMIC DNA]</scope>
    <source>
        <tissue evidence="9">Leaf</tissue>
    </source>
</reference>
<dbReference type="GO" id="GO:0045490">
    <property type="term" value="P:pectin catabolic process"/>
    <property type="evidence" value="ECO:0007669"/>
    <property type="project" value="TreeGrafter"/>
</dbReference>